<proteinExistence type="predicted"/>
<protein>
    <submittedName>
        <fullName evidence="2">Uncharacterized protein</fullName>
    </submittedName>
</protein>
<organism evidence="2">
    <name type="scientific">viral metagenome</name>
    <dbReference type="NCBI Taxonomy" id="1070528"/>
    <lineage>
        <taxon>unclassified sequences</taxon>
        <taxon>metagenomes</taxon>
        <taxon>organismal metagenomes</taxon>
    </lineage>
</organism>
<keyword evidence="1" id="KW-0812">Transmembrane</keyword>
<evidence type="ECO:0000313" key="2">
    <source>
        <dbReference type="EMBL" id="QHT76913.1"/>
    </source>
</evidence>
<accession>A0A6C0HA96</accession>
<keyword evidence="1" id="KW-1133">Transmembrane helix</keyword>
<dbReference type="EMBL" id="MN739907">
    <property type="protein sequence ID" value="QHT76913.1"/>
    <property type="molecule type" value="Genomic_DNA"/>
</dbReference>
<reference evidence="2" key="1">
    <citation type="journal article" date="2020" name="Nature">
        <title>Giant virus diversity and host interactions through global metagenomics.</title>
        <authorList>
            <person name="Schulz F."/>
            <person name="Roux S."/>
            <person name="Paez-Espino D."/>
            <person name="Jungbluth S."/>
            <person name="Walsh D.A."/>
            <person name="Denef V.J."/>
            <person name="McMahon K.D."/>
            <person name="Konstantinidis K.T."/>
            <person name="Eloe-Fadrosh E.A."/>
            <person name="Kyrpides N.C."/>
            <person name="Woyke T."/>
        </authorList>
    </citation>
    <scope>NUCLEOTIDE SEQUENCE</scope>
    <source>
        <strain evidence="2">GVMAG-M-3300023179-82</strain>
    </source>
</reference>
<name>A0A6C0HA96_9ZZZZ</name>
<evidence type="ECO:0000256" key="1">
    <source>
        <dbReference type="SAM" id="Phobius"/>
    </source>
</evidence>
<dbReference type="AlphaFoldDB" id="A0A6C0HA96"/>
<feature type="transmembrane region" description="Helical" evidence="1">
    <location>
        <begin position="20"/>
        <end position="41"/>
    </location>
</feature>
<sequence>MYKLLINCVFIYVYYNRYDYWILIELLIYFVFIISLTITLII</sequence>
<keyword evidence="1" id="KW-0472">Membrane</keyword>